<evidence type="ECO:0000256" key="5">
    <source>
        <dbReference type="ARBA" id="ARBA00022747"/>
    </source>
</evidence>
<evidence type="ECO:0000256" key="3">
    <source>
        <dbReference type="ARBA" id="ARBA00022679"/>
    </source>
</evidence>
<evidence type="ECO:0000256" key="8">
    <source>
        <dbReference type="RuleBase" id="RU362026"/>
    </source>
</evidence>
<comment type="catalytic activity">
    <reaction evidence="7">
        <text>a 2'-deoxycytidine in DNA + S-adenosyl-L-methionine = an N(4)-methyl-2'-deoxycytidine in DNA + S-adenosyl-L-homocysteine + H(+)</text>
        <dbReference type="Rhea" id="RHEA:16857"/>
        <dbReference type="Rhea" id="RHEA-COMP:11369"/>
        <dbReference type="Rhea" id="RHEA-COMP:13674"/>
        <dbReference type="ChEBI" id="CHEBI:15378"/>
        <dbReference type="ChEBI" id="CHEBI:57856"/>
        <dbReference type="ChEBI" id="CHEBI:59789"/>
        <dbReference type="ChEBI" id="CHEBI:85452"/>
        <dbReference type="ChEBI" id="CHEBI:137933"/>
        <dbReference type="EC" id="2.1.1.113"/>
    </reaction>
</comment>
<keyword evidence="4" id="KW-0949">S-adenosyl-L-methionine</keyword>
<protein>
    <recommendedName>
        <fullName evidence="8">Methyltransferase</fullName>
        <ecNumber evidence="8">2.1.1.-</ecNumber>
    </recommendedName>
</protein>
<keyword evidence="12" id="KW-1185">Reference proteome</keyword>
<dbReference type="PROSITE" id="PS00093">
    <property type="entry name" value="N4_MTASE"/>
    <property type="match status" value="1"/>
</dbReference>
<dbReference type="InterPro" id="IPR029063">
    <property type="entry name" value="SAM-dependent_MTases_sf"/>
</dbReference>
<evidence type="ECO:0000256" key="7">
    <source>
        <dbReference type="ARBA" id="ARBA00049120"/>
    </source>
</evidence>
<dbReference type="EC" id="2.1.1.-" evidence="8"/>
<dbReference type="InterPro" id="IPR002941">
    <property type="entry name" value="DNA_methylase_N4/N6"/>
</dbReference>
<proteinExistence type="inferred from homology"/>
<feature type="domain" description="DNA methylase N-4/N-6" evidence="10">
    <location>
        <begin position="40"/>
        <end position="312"/>
    </location>
</feature>
<dbReference type="PRINTS" id="PR00508">
    <property type="entry name" value="S21N4MTFRASE"/>
</dbReference>
<comment type="caution">
    <text evidence="11">The sequence shown here is derived from an EMBL/GenBank/DDBJ whole genome shotgun (WGS) entry which is preliminary data.</text>
</comment>
<evidence type="ECO:0000313" key="12">
    <source>
        <dbReference type="Proteomes" id="UP001596337"/>
    </source>
</evidence>
<keyword evidence="5" id="KW-0680">Restriction system</keyword>
<evidence type="ECO:0000256" key="4">
    <source>
        <dbReference type="ARBA" id="ARBA00022691"/>
    </source>
</evidence>
<dbReference type="InterPro" id="IPR001091">
    <property type="entry name" value="RM_Methyltransferase"/>
</dbReference>
<dbReference type="SUPFAM" id="SSF53335">
    <property type="entry name" value="S-adenosyl-L-methionine-dependent methyltransferases"/>
    <property type="match status" value="1"/>
</dbReference>
<evidence type="ECO:0000256" key="9">
    <source>
        <dbReference type="SAM" id="MobiDB-lite"/>
    </source>
</evidence>
<dbReference type="Proteomes" id="UP001596337">
    <property type="component" value="Unassembled WGS sequence"/>
</dbReference>
<evidence type="ECO:0000256" key="6">
    <source>
        <dbReference type="ARBA" id="ARBA00023125"/>
    </source>
</evidence>
<keyword evidence="6" id="KW-0238">DNA-binding</keyword>
<dbReference type="Gene3D" id="3.40.50.150">
    <property type="entry name" value="Vaccinia Virus protein VP39"/>
    <property type="match status" value="1"/>
</dbReference>
<comment type="similarity">
    <text evidence="1">Belongs to the N(4)/N(6)-methyltransferase family. N(4) subfamily.</text>
</comment>
<sequence length="322" mass="35244">MSLSITGLTSRTVLYYHGDGATLYTGHAEASIAELPDASVDCLVTSPPYWRLRNYSASATDTDVSEQIGQEETAELYVEGLRRVLAGARRVLTPRATVWLNLSDSYSTNSDGYRCTTPGLPGQPRYRPRADVPHKNLLGMPWRVGLVLQEGGWILRSAIVWHKPNASPTSVRDRLACCHETIFLFVTQSDYYFNLDTIRQPYRGDRALSRRAHRGGNKPNTATGRWSRAGADSGRGRNPGNVWTIPPDRSRTGHPAPSPLEIPKRCIAAGCPPGGHVLDPFSGAGTTGVAARHLGRTFTGIDINPDYHEIAIRRIGQEADTA</sequence>
<dbReference type="EMBL" id="JBHSXX010000001">
    <property type="protein sequence ID" value="MFC6870949.1"/>
    <property type="molecule type" value="Genomic_DNA"/>
</dbReference>
<evidence type="ECO:0000259" key="10">
    <source>
        <dbReference type="Pfam" id="PF01555"/>
    </source>
</evidence>
<keyword evidence="2" id="KW-0489">Methyltransferase</keyword>
<evidence type="ECO:0000256" key="2">
    <source>
        <dbReference type="ARBA" id="ARBA00022603"/>
    </source>
</evidence>
<keyword evidence="3" id="KW-0808">Transferase</keyword>
<evidence type="ECO:0000256" key="1">
    <source>
        <dbReference type="ARBA" id="ARBA00010203"/>
    </source>
</evidence>
<name>A0ABW2C813_9PSEU</name>
<evidence type="ECO:0000313" key="11">
    <source>
        <dbReference type="EMBL" id="MFC6870949.1"/>
    </source>
</evidence>
<organism evidence="11 12">
    <name type="scientific">Haloechinothrix salitolerans</name>
    <dbReference type="NCBI Taxonomy" id="926830"/>
    <lineage>
        <taxon>Bacteria</taxon>
        <taxon>Bacillati</taxon>
        <taxon>Actinomycetota</taxon>
        <taxon>Actinomycetes</taxon>
        <taxon>Pseudonocardiales</taxon>
        <taxon>Pseudonocardiaceae</taxon>
        <taxon>Haloechinothrix</taxon>
    </lineage>
</organism>
<reference evidence="12" key="1">
    <citation type="journal article" date="2019" name="Int. J. Syst. Evol. Microbiol.">
        <title>The Global Catalogue of Microorganisms (GCM) 10K type strain sequencing project: providing services to taxonomists for standard genome sequencing and annotation.</title>
        <authorList>
            <consortium name="The Broad Institute Genomics Platform"/>
            <consortium name="The Broad Institute Genome Sequencing Center for Infectious Disease"/>
            <person name="Wu L."/>
            <person name="Ma J."/>
        </authorList>
    </citation>
    <scope>NUCLEOTIDE SEQUENCE [LARGE SCALE GENOMIC DNA]</scope>
    <source>
        <strain evidence="12">KCTC 32255</strain>
    </source>
</reference>
<dbReference type="RefSeq" id="WP_345401509.1">
    <property type="nucleotide sequence ID" value="NZ_BAABLA010000106.1"/>
</dbReference>
<dbReference type="Pfam" id="PF01555">
    <property type="entry name" value="N6_N4_Mtase"/>
    <property type="match status" value="1"/>
</dbReference>
<accession>A0ABW2C813</accession>
<feature type="region of interest" description="Disordered" evidence="9">
    <location>
        <begin position="206"/>
        <end position="254"/>
    </location>
</feature>
<gene>
    <name evidence="11" type="ORF">ACFQGD_27865</name>
</gene>
<dbReference type="InterPro" id="IPR017985">
    <property type="entry name" value="MeTrfase_CN4_CS"/>
</dbReference>